<keyword evidence="4" id="KW-1185">Reference proteome</keyword>
<evidence type="ECO:0000313" key="2">
    <source>
        <dbReference type="EMBL" id="MBB4747155.1"/>
    </source>
</evidence>
<name>A0A7W7HAR6_9ACTN</name>
<reference evidence="1 4" key="2">
    <citation type="submission" date="2021-01" db="EMBL/GenBank/DDBJ databases">
        <title>Whole genome shotgun sequence of Actinoplanes lobatus NBRC 12513.</title>
        <authorList>
            <person name="Komaki H."/>
            <person name="Tamura T."/>
        </authorList>
    </citation>
    <scope>NUCLEOTIDE SEQUENCE [LARGE SCALE GENOMIC DNA]</scope>
    <source>
        <strain evidence="1 4">NBRC 12513</strain>
    </source>
</reference>
<dbReference type="Proteomes" id="UP000590511">
    <property type="component" value="Unassembled WGS sequence"/>
</dbReference>
<comment type="caution">
    <text evidence="2">The sequence shown here is derived from an EMBL/GenBank/DDBJ whole genome shotgun (WGS) entry which is preliminary data.</text>
</comment>
<evidence type="ECO:0000313" key="4">
    <source>
        <dbReference type="Proteomes" id="UP000631312"/>
    </source>
</evidence>
<reference evidence="2 3" key="1">
    <citation type="submission" date="2020-08" db="EMBL/GenBank/DDBJ databases">
        <title>Sequencing the genomes of 1000 actinobacteria strains.</title>
        <authorList>
            <person name="Klenk H.-P."/>
        </authorList>
    </citation>
    <scope>NUCLEOTIDE SEQUENCE [LARGE SCALE GENOMIC DNA]</scope>
    <source>
        <strain evidence="2 3">DSM 43150</strain>
    </source>
</reference>
<dbReference type="EMBL" id="JACHNC010000001">
    <property type="protein sequence ID" value="MBB4747155.1"/>
    <property type="molecule type" value="Genomic_DNA"/>
</dbReference>
<dbReference type="Proteomes" id="UP000631312">
    <property type="component" value="Unassembled WGS sequence"/>
</dbReference>
<organism evidence="2 3">
    <name type="scientific">Actinoplanes lobatus</name>
    <dbReference type="NCBI Taxonomy" id="113568"/>
    <lineage>
        <taxon>Bacteria</taxon>
        <taxon>Bacillati</taxon>
        <taxon>Actinomycetota</taxon>
        <taxon>Actinomycetes</taxon>
        <taxon>Micromonosporales</taxon>
        <taxon>Micromonosporaceae</taxon>
        <taxon>Actinoplanes</taxon>
    </lineage>
</organism>
<dbReference type="EMBL" id="BOMP01000032">
    <property type="protein sequence ID" value="GIE39277.1"/>
    <property type="molecule type" value="Genomic_DNA"/>
</dbReference>
<dbReference type="AlphaFoldDB" id="A0A7W7HAR6"/>
<evidence type="ECO:0000313" key="1">
    <source>
        <dbReference type="EMBL" id="GIE39277.1"/>
    </source>
</evidence>
<proteinExistence type="predicted"/>
<accession>A0A7W7HAR6</accession>
<evidence type="ECO:0000313" key="3">
    <source>
        <dbReference type="Proteomes" id="UP000590511"/>
    </source>
</evidence>
<gene>
    <name evidence="1" type="ORF">Alo02nite_21750</name>
    <name evidence="2" type="ORF">BJ964_001316</name>
</gene>
<sequence>MPEPQRAIEESLSWRNRRIRAANLPYPPGVLEACEQFDRDHSAWSASWMPENTGKGWERPAGFGARRTDGERLRGCDDFRPGLDDNVPRTPWAFGATIADLERRVAEFEALIAMEADLTRRLTPRIGGIR</sequence>
<dbReference type="RefSeq" id="WP_188119845.1">
    <property type="nucleotide sequence ID" value="NZ_BOMP01000032.1"/>
</dbReference>
<protein>
    <submittedName>
        <fullName evidence="2">Uncharacterized protein</fullName>
    </submittedName>
</protein>